<feature type="transmembrane region" description="Helical" evidence="1">
    <location>
        <begin position="212"/>
        <end position="230"/>
    </location>
</feature>
<reference evidence="2 3" key="1">
    <citation type="submission" date="2022-03" db="EMBL/GenBank/DDBJ databases">
        <authorList>
            <person name="Jo J.-H."/>
            <person name="Im W.-T."/>
        </authorList>
    </citation>
    <scope>NUCLEOTIDE SEQUENCE [LARGE SCALE GENOMIC DNA]</scope>
    <source>
        <strain evidence="2 3">SM33</strain>
    </source>
</reference>
<dbReference type="Proteomes" id="UP001203058">
    <property type="component" value="Unassembled WGS sequence"/>
</dbReference>
<gene>
    <name evidence="2" type="ORF">LZ016_10410</name>
</gene>
<dbReference type="RefSeq" id="WP_241447307.1">
    <property type="nucleotide sequence ID" value="NZ_JAKZHW010000001.1"/>
</dbReference>
<dbReference type="InterPro" id="IPR025333">
    <property type="entry name" value="DUF4239"/>
</dbReference>
<comment type="caution">
    <text evidence="2">The sequence shown here is derived from an EMBL/GenBank/DDBJ whole genome shotgun (WGS) entry which is preliminary data.</text>
</comment>
<proteinExistence type="predicted"/>
<sequence length="256" mass="28189">MILIDLLPAWLIGILTLLVLAGATFVGERLKARYPAPSDEDTATQEGYIISGVVGLLALLLGFTFSLAVDRFETRRVLVVEEANAIHTAYLRAQTFGEPHRATLDGLLLRYLDVRIRLGGVTRHEDVPQLLAETHRLQRQLWDATLAAIANQRDDISSAAMDSMNQVIETASTRRSAREAHVPRRVFVVVFFYMVGTAISLGYVMGPRRRRAIGVLLVLTVISYAVIFDIDDAGGGIRESQSPMLELKADLSATNS</sequence>
<dbReference type="Pfam" id="PF14023">
    <property type="entry name" value="Bestrophin-like"/>
    <property type="match status" value="1"/>
</dbReference>
<feature type="transmembrane region" description="Helical" evidence="1">
    <location>
        <begin position="47"/>
        <end position="69"/>
    </location>
</feature>
<keyword evidence="3" id="KW-1185">Reference proteome</keyword>
<keyword evidence="1" id="KW-1133">Transmembrane helix</keyword>
<protein>
    <recommendedName>
        <fullName evidence="4">DUF4239 domain-containing protein</fullName>
    </recommendedName>
</protein>
<feature type="transmembrane region" description="Helical" evidence="1">
    <location>
        <begin position="7"/>
        <end position="27"/>
    </location>
</feature>
<dbReference type="EMBL" id="JAKZHW010000001">
    <property type="protein sequence ID" value="MCH8616511.1"/>
    <property type="molecule type" value="Genomic_DNA"/>
</dbReference>
<evidence type="ECO:0000256" key="1">
    <source>
        <dbReference type="SAM" id="Phobius"/>
    </source>
</evidence>
<keyword evidence="1" id="KW-0472">Membrane</keyword>
<evidence type="ECO:0000313" key="2">
    <source>
        <dbReference type="EMBL" id="MCH8616511.1"/>
    </source>
</evidence>
<feature type="transmembrane region" description="Helical" evidence="1">
    <location>
        <begin position="186"/>
        <end position="206"/>
    </location>
</feature>
<name>A0ABS9VNF7_9SPHN</name>
<evidence type="ECO:0000313" key="3">
    <source>
        <dbReference type="Proteomes" id="UP001203058"/>
    </source>
</evidence>
<keyword evidence="1" id="KW-0812">Transmembrane</keyword>
<evidence type="ECO:0008006" key="4">
    <source>
        <dbReference type="Google" id="ProtNLM"/>
    </source>
</evidence>
<organism evidence="2 3">
    <name type="scientific">Sphingomonas telluris</name>
    <dbReference type="NCBI Taxonomy" id="2907998"/>
    <lineage>
        <taxon>Bacteria</taxon>
        <taxon>Pseudomonadati</taxon>
        <taxon>Pseudomonadota</taxon>
        <taxon>Alphaproteobacteria</taxon>
        <taxon>Sphingomonadales</taxon>
        <taxon>Sphingomonadaceae</taxon>
        <taxon>Sphingomonas</taxon>
    </lineage>
</organism>
<accession>A0ABS9VNF7</accession>